<evidence type="ECO:0000313" key="2">
    <source>
        <dbReference type="EMBL" id="CAD6258976.1"/>
    </source>
</evidence>
<name>A0A811QRZ6_9POAL</name>
<comment type="caution">
    <text evidence="2">The sequence shown here is derived from an EMBL/GenBank/DDBJ whole genome shotgun (WGS) entry which is preliminary data.</text>
</comment>
<dbReference type="EMBL" id="CAJGYO010000011">
    <property type="protein sequence ID" value="CAD6258976.1"/>
    <property type="molecule type" value="Genomic_DNA"/>
</dbReference>
<dbReference type="PANTHER" id="PTHR33143">
    <property type="entry name" value="F16F4.1 PROTEIN-RELATED"/>
    <property type="match status" value="1"/>
</dbReference>
<evidence type="ECO:0000259" key="1">
    <source>
        <dbReference type="Pfam" id="PF05678"/>
    </source>
</evidence>
<gene>
    <name evidence="2" type="ORF">NCGR_LOCUS42419</name>
</gene>
<dbReference type="Pfam" id="PF05678">
    <property type="entry name" value="VQ"/>
    <property type="match status" value="1"/>
</dbReference>
<sequence length="191" mass="20101">MPSRSSSSMMEPSLLQCHHDLQLQGPRPAPLKVSTSTTGTETVVKKRRLHHHQAPPRQPVIIYVESPRVVHAHPAEFKSVVQRLTGAPAPAPPSPPTMVYSASAPPPLQLQFPFQFPLVGAGSAGALLPLTSSIVSATVADASGSSSSVLENLSSHPFLLPLPSSSSSSSLAAACYHQHHAGGDLFIAHHQ</sequence>
<dbReference type="OrthoDB" id="1518325at2759"/>
<dbReference type="InterPro" id="IPR008889">
    <property type="entry name" value="VQ"/>
</dbReference>
<feature type="domain" description="VQ" evidence="1">
    <location>
        <begin position="66"/>
        <end position="90"/>
    </location>
</feature>
<dbReference type="InterPro" id="IPR039607">
    <property type="entry name" value="VQ_8/17/18/20/21/25"/>
</dbReference>
<dbReference type="GO" id="GO:0005634">
    <property type="term" value="C:nucleus"/>
    <property type="evidence" value="ECO:0007669"/>
    <property type="project" value="TreeGrafter"/>
</dbReference>
<evidence type="ECO:0000313" key="3">
    <source>
        <dbReference type="Proteomes" id="UP000604825"/>
    </source>
</evidence>
<dbReference type="Proteomes" id="UP000604825">
    <property type="component" value="Unassembled WGS sequence"/>
</dbReference>
<dbReference type="PANTHER" id="PTHR33143:SF39">
    <property type="entry name" value="VQ DOMAIN-CONTAINING PROTEIN"/>
    <property type="match status" value="1"/>
</dbReference>
<reference evidence="2" key="1">
    <citation type="submission" date="2020-10" db="EMBL/GenBank/DDBJ databases">
        <authorList>
            <person name="Han B."/>
            <person name="Lu T."/>
            <person name="Zhao Q."/>
            <person name="Huang X."/>
            <person name="Zhao Y."/>
        </authorList>
    </citation>
    <scope>NUCLEOTIDE SEQUENCE</scope>
</reference>
<keyword evidence="3" id="KW-1185">Reference proteome</keyword>
<dbReference type="AlphaFoldDB" id="A0A811QRZ6"/>
<organism evidence="2 3">
    <name type="scientific">Miscanthus lutarioriparius</name>
    <dbReference type="NCBI Taxonomy" id="422564"/>
    <lineage>
        <taxon>Eukaryota</taxon>
        <taxon>Viridiplantae</taxon>
        <taxon>Streptophyta</taxon>
        <taxon>Embryophyta</taxon>
        <taxon>Tracheophyta</taxon>
        <taxon>Spermatophyta</taxon>
        <taxon>Magnoliopsida</taxon>
        <taxon>Liliopsida</taxon>
        <taxon>Poales</taxon>
        <taxon>Poaceae</taxon>
        <taxon>PACMAD clade</taxon>
        <taxon>Panicoideae</taxon>
        <taxon>Andropogonodae</taxon>
        <taxon>Andropogoneae</taxon>
        <taxon>Saccharinae</taxon>
        <taxon>Miscanthus</taxon>
    </lineage>
</organism>
<proteinExistence type="predicted"/>
<accession>A0A811QRZ6</accession>
<protein>
    <recommendedName>
        <fullName evidence="1">VQ domain-containing protein</fullName>
    </recommendedName>
</protein>